<keyword evidence="3" id="KW-1185">Reference proteome</keyword>
<organism evidence="2 3">
    <name type="scientific">Bodo saltans</name>
    <name type="common">Flagellated protozoan</name>
    <dbReference type="NCBI Taxonomy" id="75058"/>
    <lineage>
        <taxon>Eukaryota</taxon>
        <taxon>Discoba</taxon>
        <taxon>Euglenozoa</taxon>
        <taxon>Kinetoplastea</taxon>
        <taxon>Metakinetoplastina</taxon>
        <taxon>Eubodonida</taxon>
        <taxon>Bodonidae</taxon>
        <taxon>Bodo</taxon>
    </lineage>
</organism>
<sequence>MQSRRVESSGSNRRASTNMDGMLQQLHRQVTSADRVGSSRTATLAAALSSTSGTSVRGAEAEAVAPSNTVQEMSATASALLRGIDQFDLFASAASSSSLTQPAAQRRLSAGRRVGAGALTVAARCLPLRLLCFEVSTNLTCLPARRLRRR</sequence>
<reference evidence="3" key="1">
    <citation type="submission" date="2015-09" db="EMBL/GenBank/DDBJ databases">
        <authorList>
            <consortium name="Pathogen Informatics"/>
        </authorList>
    </citation>
    <scope>NUCLEOTIDE SEQUENCE [LARGE SCALE GENOMIC DNA]</scope>
    <source>
        <strain evidence="3">Lake Konstanz</strain>
    </source>
</reference>
<evidence type="ECO:0000256" key="1">
    <source>
        <dbReference type="SAM" id="MobiDB-lite"/>
    </source>
</evidence>
<dbReference type="AlphaFoldDB" id="A0A0S4J2R3"/>
<dbReference type="EMBL" id="CYKH01000929">
    <property type="protein sequence ID" value="CUG67939.1"/>
    <property type="molecule type" value="Genomic_DNA"/>
</dbReference>
<dbReference type="Proteomes" id="UP000051952">
    <property type="component" value="Unassembled WGS sequence"/>
</dbReference>
<evidence type="ECO:0000313" key="3">
    <source>
        <dbReference type="Proteomes" id="UP000051952"/>
    </source>
</evidence>
<evidence type="ECO:0000313" key="2">
    <source>
        <dbReference type="EMBL" id="CUG67939.1"/>
    </source>
</evidence>
<feature type="compositionally biased region" description="Polar residues" evidence="1">
    <location>
        <begin position="8"/>
        <end position="19"/>
    </location>
</feature>
<gene>
    <name evidence="2" type="ORF">BSAL_83000</name>
</gene>
<accession>A0A0S4J2R3</accession>
<proteinExistence type="predicted"/>
<feature type="region of interest" description="Disordered" evidence="1">
    <location>
        <begin position="1"/>
        <end position="20"/>
    </location>
</feature>
<protein>
    <submittedName>
        <fullName evidence="2">Uncharacterized protein</fullName>
    </submittedName>
</protein>
<dbReference type="VEuPathDB" id="TriTrypDB:BSAL_83000"/>
<name>A0A0S4J2R3_BODSA</name>